<dbReference type="AlphaFoldDB" id="A0A0P6HH49"/>
<organism evidence="1">
    <name type="scientific">Daphnia magna</name>
    <dbReference type="NCBI Taxonomy" id="35525"/>
    <lineage>
        <taxon>Eukaryota</taxon>
        <taxon>Metazoa</taxon>
        <taxon>Ecdysozoa</taxon>
        <taxon>Arthropoda</taxon>
        <taxon>Crustacea</taxon>
        <taxon>Branchiopoda</taxon>
        <taxon>Diplostraca</taxon>
        <taxon>Cladocera</taxon>
        <taxon>Anomopoda</taxon>
        <taxon>Daphniidae</taxon>
        <taxon>Daphnia</taxon>
    </lineage>
</organism>
<sequence>MINRVLYECHQSNSMIDKYLNQPTSKHRVPLKFDELCKQSCWMTPGCHISNLSWLLYCIFYLFLLHYSM</sequence>
<protein>
    <submittedName>
        <fullName evidence="1">Uncharacterized protein</fullName>
    </submittedName>
</protein>
<proteinExistence type="predicted"/>
<name>A0A0P6HH49_9CRUS</name>
<dbReference type="EMBL" id="GDIQ01028346">
    <property type="protein sequence ID" value="JAN66391.1"/>
    <property type="molecule type" value="Transcribed_RNA"/>
</dbReference>
<reference evidence="1" key="1">
    <citation type="submission" date="2015-10" db="EMBL/GenBank/DDBJ databases">
        <title>EvidentialGene: Evidence-directed Construction of Complete mRNA Transcriptomes without Genomes.</title>
        <authorList>
            <person name="Gilbert D.G."/>
        </authorList>
    </citation>
    <scope>NUCLEOTIDE SEQUENCE</scope>
</reference>
<evidence type="ECO:0000313" key="1">
    <source>
        <dbReference type="EMBL" id="JAN66391.1"/>
    </source>
</evidence>
<accession>A0A0P6HH49</accession>